<reference evidence="1 2" key="1">
    <citation type="submission" date="2019-03" db="EMBL/GenBank/DDBJ databases">
        <title>Single cell metagenomics reveals metabolic interactions within the superorganism composed of flagellate Streblomastix strix and complex community of Bacteroidetes bacteria on its surface.</title>
        <authorList>
            <person name="Treitli S.C."/>
            <person name="Kolisko M."/>
            <person name="Husnik F."/>
            <person name="Keeling P."/>
            <person name="Hampl V."/>
        </authorList>
    </citation>
    <scope>NUCLEOTIDE SEQUENCE [LARGE SCALE GENOMIC DNA]</scope>
    <source>
        <strain evidence="1">ST1C</strain>
    </source>
</reference>
<evidence type="ECO:0000313" key="1">
    <source>
        <dbReference type="EMBL" id="KAA6368930.1"/>
    </source>
</evidence>
<evidence type="ECO:0000313" key="2">
    <source>
        <dbReference type="Proteomes" id="UP000324800"/>
    </source>
</evidence>
<dbReference type="EMBL" id="SNRW01016858">
    <property type="protein sequence ID" value="KAA6368930.1"/>
    <property type="molecule type" value="Genomic_DNA"/>
</dbReference>
<proteinExistence type="predicted"/>
<sequence>MLFFAFGIPVILLLYCLFATYLKIAMKLTSCKAHEVTTVSEGISEHSKEAKDPAVGEQITELKETPNNAVSSQINGLTDALDSTTGIAVEYSSIVKSV</sequence>
<name>A0A5J4UFU6_9EUKA</name>
<comment type="caution">
    <text evidence="1">The sequence shown here is derived from an EMBL/GenBank/DDBJ whole genome shotgun (WGS) entry which is preliminary data.</text>
</comment>
<organism evidence="1 2">
    <name type="scientific">Streblomastix strix</name>
    <dbReference type="NCBI Taxonomy" id="222440"/>
    <lineage>
        <taxon>Eukaryota</taxon>
        <taxon>Metamonada</taxon>
        <taxon>Preaxostyla</taxon>
        <taxon>Oxymonadida</taxon>
        <taxon>Streblomastigidae</taxon>
        <taxon>Streblomastix</taxon>
    </lineage>
</organism>
<dbReference type="AlphaFoldDB" id="A0A5J4UFU6"/>
<gene>
    <name evidence="1" type="ORF">EZS28_035544</name>
</gene>
<protein>
    <submittedName>
        <fullName evidence="1">Uncharacterized protein</fullName>
    </submittedName>
</protein>
<accession>A0A5J4UFU6</accession>
<dbReference type="Proteomes" id="UP000324800">
    <property type="component" value="Unassembled WGS sequence"/>
</dbReference>